<dbReference type="Pfam" id="PF10779">
    <property type="entry name" value="XhlA"/>
    <property type="match status" value="1"/>
</dbReference>
<name>A0A4Z0H4G4_9BACI</name>
<evidence type="ECO:0000256" key="2">
    <source>
        <dbReference type="SAM" id="Phobius"/>
    </source>
</evidence>
<feature type="transmembrane region" description="Helical" evidence="2">
    <location>
        <begin position="57"/>
        <end position="75"/>
    </location>
</feature>
<keyword evidence="2" id="KW-1133">Transmembrane helix</keyword>
<proteinExistence type="predicted"/>
<keyword evidence="2" id="KW-0812">Transmembrane</keyword>
<dbReference type="Proteomes" id="UP000297982">
    <property type="component" value="Unassembled WGS sequence"/>
</dbReference>
<organism evidence="3 4">
    <name type="scientific">Halobacillus salinus</name>
    <dbReference type="NCBI Taxonomy" id="192814"/>
    <lineage>
        <taxon>Bacteria</taxon>
        <taxon>Bacillati</taxon>
        <taxon>Bacillota</taxon>
        <taxon>Bacilli</taxon>
        <taxon>Bacillales</taxon>
        <taxon>Bacillaceae</taxon>
        <taxon>Halobacillus</taxon>
    </lineage>
</organism>
<keyword evidence="2" id="KW-0472">Membrane</keyword>
<keyword evidence="4" id="KW-1185">Reference proteome</keyword>
<reference evidence="3 4" key="1">
    <citation type="journal article" date="2003" name="Int. J. Syst. Evol. Microbiol.">
        <title>Halobacillus salinus sp. nov., isolated from a salt lake on the coast of the East Sea in Korea.</title>
        <authorList>
            <person name="Yoon J.H."/>
            <person name="Kang K.H."/>
            <person name="Park Y.H."/>
        </authorList>
    </citation>
    <scope>NUCLEOTIDE SEQUENCE [LARGE SCALE GENOMIC DNA]</scope>
    <source>
        <strain evidence="3 4">HSL-3</strain>
    </source>
</reference>
<comment type="caution">
    <text evidence="3">The sequence shown here is derived from an EMBL/GenBank/DDBJ whole genome shotgun (WGS) entry which is preliminary data.</text>
</comment>
<evidence type="ECO:0008006" key="5">
    <source>
        <dbReference type="Google" id="ProtNLM"/>
    </source>
</evidence>
<sequence>MNVYFRGPSMDKEYVTRQEFKELDDKVDELKNEHTKTKQRVYNVEQKLDRIENNTTWILRLILGAIIVAILALIIQSPETGITIGGVLSGK</sequence>
<dbReference type="AlphaFoldDB" id="A0A4Z0H4G4"/>
<dbReference type="EMBL" id="SRJC01000001">
    <property type="protein sequence ID" value="TGB04679.1"/>
    <property type="molecule type" value="Genomic_DNA"/>
</dbReference>
<accession>A0A4Z0H4G4</accession>
<protein>
    <recommendedName>
        <fullName evidence="5">Hemolysin XhlA</fullName>
    </recommendedName>
</protein>
<dbReference type="STRING" id="192814.GCA_900166575_02223"/>
<gene>
    <name evidence="3" type="ORF">E4663_06725</name>
</gene>
<dbReference type="InterPro" id="IPR019715">
    <property type="entry name" value="Haemolysin_XhlA"/>
</dbReference>
<evidence type="ECO:0000256" key="1">
    <source>
        <dbReference type="SAM" id="Coils"/>
    </source>
</evidence>
<keyword evidence="1" id="KW-0175">Coiled coil</keyword>
<evidence type="ECO:0000313" key="4">
    <source>
        <dbReference type="Proteomes" id="UP000297982"/>
    </source>
</evidence>
<feature type="coiled-coil region" evidence="1">
    <location>
        <begin position="20"/>
        <end position="54"/>
    </location>
</feature>
<evidence type="ECO:0000313" key="3">
    <source>
        <dbReference type="EMBL" id="TGB04679.1"/>
    </source>
</evidence>
<dbReference type="Gene3D" id="1.20.5.170">
    <property type="match status" value="1"/>
</dbReference>